<gene>
    <name evidence="1" type="ORF">UV54_C0001G0005</name>
</gene>
<reference evidence="1 2" key="1">
    <citation type="journal article" date="2015" name="Nature">
        <title>rRNA introns, odd ribosomes, and small enigmatic genomes across a large radiation of phyla.</title>
        <authorList>
            <person name="Brown C.T."/>
            <person name="Hug L.A."/>
            <person name="Thomas B.C."/>
            <person name="Sharon I."/>
            <person name="Castelle C.J."/>
            <person name="Singh A."/>
            <person name="Wilkins M.J."/>
            <person name="Williams K.H."/>
            <person name="Banfield J.F."/>
        </authorList>
    </citation>
    <scope>NUCLEOTIDE SEQUENCE [LARGE SCALE GENOMIC DNA]</scope>
</reference>
<evidence type="ECO:0000313" key="2">
    <source>
        <dbReference type="Proteomes" id="UP000034213"/>
    </source>
</evidence>
<sequence>MLDAHKDQEAFTTEIRRWRVFKGLSDQKQRELATLYYHAPLLYGEVWQRLIDSSQETELTFLGAGDGKVELLLTKGIIANRRDGGNLRINCEDVSGPLKTTFFKNAKKWELGRLINDYQLIRLEDPGFIIPDSDLIIASHMLYYVSGWRGNDPIKEGVENPLIKINRAIKARKGVAIIVMQTQTSEIFSLREKYNGSNKEEFSAEDVVGELKRWTMPYRVFTTDATLDVSCLFQEGNFNPTEEGRDLLSFIFRTSWESLSSEKCQAIKQHLEEILSRHSGEALVRGRFTPYWLRQVDGYVSMFSG</sequence>
<dbReference type="Proteomes" id="UP000034213">
    <property type="component" value="Unassembled WGS sequence"/>
</dbReference>
<dbReference type="AlphaFoldDB" id="A0A0G1C4T2"/>
<organism evidence="1 2">
    <name type="scientific">Candidatus Beckwithbacteria bacterium GW2011_GWA2_43_10</name>
    <dbReference type="NCBI Taxonomy" id="1618369"/>
    <lineage>
        <taxon>Bacteria</taxon>
        <taxon>Candidatus Beckwithiibacteriota</taxon>
    </lineage>
</organism>
<accession>A0A0G1C4T2</accession>
<proteinExistence type="predicted"/>
<comment type="caution">
    <text evidence="1">The sequence shown here is derived from an EMBL/GenBank/DDBJ whole genome shotgun (WGS) entry which is preliminary data.</text>
</comment>
<evidence type="ECO:0000313" key="1">
    <source>
        <dbReference type="EMBL" id="KKS80655.1"/>
    </source>
</evidence>
<evidence type="ECO:0008006" key="3">
    <source>
        <dbReference type="Google" id="ProtNLM"/>
    </source>
</evidence>
<name>A0A0G1C4T2_9BACT</name>
<dbReference type="STRING" id="1618369.UV54_C0001G0005"/>
<dbReference type="EMBL" id="LCEW01000001">
    <property type="protein sequence ID" value="KKS80655.1"/>
    <property type="molecule type" value="Genomic_DNA"/>
</dbReference>
<protein>
    <recommendedName>
        <fullName evidence="3">Class I SAM-dependent methyltransferase</fullName>
    </recommendedName>
</protein>
<dbReference type="Gene3D" id="3.40.50.150">
    <property type="entry name" value="Vaccinia Virus protein VP39"/>
    <property type="match status" value="1"/>
</dbReference>
<dbReference type="InterPro" id="IPR029063">
    <property type="entry name" value="SAM-dependent_MTases_sf"/>
</dbReference>